<dbReference type="InterPro" id="IPR036397">
    <property type="entry name" value="RNaseH_sf"/>
</dbReference>
<sequence>MTILPSRSNSASTSDFLHHVEAFMFNHPGRDDAAAGASRREIAPLDLPAGLTGDSDEVGPFGAIAVDVETTGLSPKSGRIIELAMRRFRYDRKGIITQIGETYQWREDPGEPLDPEISAITGLSDADLAGQAIDEGAATRLLNSVSFVVAHNSAFDRKWIENRLPGARGLAWCCSMSQINWRDRGFDGRTLGYLLMQNGFYHAGHRASADVDALIQLLRHRSPNGHTALSELTECGAKDSWIIRARGANFAVKEALSSRRYRWDPDRQVWWREVADDQLTAEQFWLAANVYSAEARPKALGPDLERVTPRTRFL</sequence>
<dbReference type="CDD" id="cd06127">
    <property type="entry name" value="DEDDh"/>
    <property type="match status" value="1"/>
</dbReference>
<dbReference type="Gene3D" id="3.30.420.10">
    <property type="entry name" value="Ribonuclease H-like superfamily/Ribonuclease H"/>
    <property type="match status" value="1"/>
</dbReference>
<dbReference type="EMBL" id="LWDD02001976">
    <property type="protein sequence ID" value="KAE8243483.1"/>
    <property type="molecule type" value="Genomic_DNA"/>
</dbReference>
<protein>
    <recommendedName>
        <fullName evidence="1">Exonuclease domain-containing protein</fullName>
    </recommendedName>
</protein>
<reference evidence="2" key="2">
    <citation type="journal article" date="2019" name="IMA Fungus">
        <title>Genome sequencing and comparison of five Tilletia species to identify candidate genes for the detection of regulated species infecting wheat.</title>
        <authorList>
            <person name="Nguyen H.D.T."/>
            <person name="Sultana T."/>
            <person name="Kesanakurti P."/>
            <person name="Hambleton S."/>
        </authorList>
    </citation>
    <scope>NUCLEOTIDE SEQUENCE</scope>
    <source>
        <strain evidence="2">DAOMC 238032</strain>
    </source>
</reference>
<dbReference type="PANTHER" id="PTHR30231">
    <property type="entry name" value="DNA POLYMERASE III SUBUNIT EPSILON"/>
    <property type="match status" value="1"/>
</dbReference>
<evidence type="ECO:0000259" key="1">
    <source>
        <dbReference type="SMART" id="SM00479"/>
    </source>
</evidence>
<dbReference type="GO" id="GO:0045004">
    <property type="term" value="P:DNA replication proofreading"/>
    <property type="evidence" value="ECO:0007669"/>
    <property type="project" value="TreeGrafter"/>
</dbReference>
<gene>
    <name evidence="2" type="ORF">A4X03_0g7752</name>
</gene>
<dbReference type="GO" id="GO:0008408">
    <property type="term" value="F:3'-5' exonuclease activity"/>
    <property type="evidence" value="ECO:0007669"/>
    <property type="project" value="TreeGrafter"/>
</dbReference>
<dbReference type="InterPro" id="IPR013520">
    <property type="entry name" value="Ribonucl_H"/>
</dbReference>
<organism evidence="2 3">
    <name type="scientific">Tilletia caries</name>
    <name type="common">wheat bunt fungus</name>
    <dbReference type="NCBI Taxonomy" id="13290"/>
    <lineage>
        <taxon>Eukaryota</taxon>
        <taxon>Fungi</taxon>
        <taxon>Dikarya</taxon>
        <taxon>Basidiomycota</taxon>
        <taxon>Ustilaginomycotina</taxon>
        <taxon>Exobasidiomycetes</taxon>
        <taxon>Tilletiales</taxon>
        <taxon>Tilletiaceae</taxon>
        <taxon>Tilletia</taxon>
    </lineage>
</organism>
<evidence type="ECO:0000313" key="2">
    <source>
        <dbReference type="EMBL" id="KAE8243483.1"/>
    </source>
</evidence>
<name>A0A8T8SLR5_9BASI</name>
<comment type="caution">
    <text evidence="2">The sequence shown here is derived from an EMBL/GenBank/DDBJ whole genome shotgun (WGS) entry which is preliminary data.</text>
</comment>
<dbReference type="NCBIfam" id="NF006615">
    <property type="entry name" value="PRK09182.1"/>
    <property type="match status" value="1"/>
</dbReference>
<dbReference type="InterPro" id="IPR012337">
    <property type="entry name" value="RNaseH-like_sf"/>
</dbReference>
<dbReference type="SUPFAM" id="SSF53098">
    <property type="entry name" value="Ribonuclease H-like"/>
    <property type="match status" value="1"/>
</dbReference>
<dbReference type="GO" id="GO:0003676">
    <property type="term" value="F:nucleic acid binding"/>
    <property type="evidence" value="ECO:0007669"/>
    <property type="project" value="InterPro"/>
</dbReference>
<feature type="domain" description="Exonuclease" evidence="1">
    <location>
        <begin position="62"/>
        <end position="227"/>
    </location>
</feature>
<evidence type="ECO:0000313" key="3">
    <source>
        <dbReference type="Proteomes" id="UP000077671"/>
    </source>
</evidence>
<accession>A0A8T8SLR5</accession>
<dbReference type="SMART" id="SM00479">
    <property type="entry name" value="EXOIII"/>
    <property type="match status" value="1"/>
</dbReference>
<dbReference type="AlphaFoldDB" id="A0A8T8SLR5"/>
<dbReference type="Proteomes" id="UP000077671">
    <property type="component" value="Unassembled WGS sequence"/>
</dbReference>
<dbReference type="GO" id="GO:0005829">
    <property type="term" value="C:cytosol"/>
    <property type="evidence" value="ECO:0007669"/>
    <property type="project" value="TreeGrafter"/>
</dbReference>
<dbReference type="Pfam" id="PF00929">
    <property type="entry name" value="RNase_T"/>
    <property type="match status" value="1"/>
</dbReference>
<proteinExistence type="predicted"/>
<reference evidence="2" key="1">
    <citation type="submission" date="2016-04" db="EMBL/GenBank/DDBJ databases">
        <authorList>
            <person name="Nguyen H.D."/>
            <person name="Kesanakurti P."/>
            <person name="Cullis J."/>
            <person name="Levesque C.A."/>
            <person name="Hambleton S."/>
        </authorList>
    </citation>
    <scope>NUCLEOTIDE SEQUENCE</scope>
    <source>
        <strain evidence="2">DAOMC 238032</strain>
    </source>
</reference>
<dbReference type="PANTHER" id="PTHR30231:SF37">
    <property type="entry name" value="EXODEOXYRIBONUCLEASE 10"/>
    <property type="match status" value="1"/>
</dbReference>